<evidence type="ECO:0000313" key="2">
    <source>
        <dbReference type="EMBL" id="RJP65904.1"/>
    </source>
</evidence>
<name>A0A419ERD6_9BACT</name>
<protein>
    <submittedName>
        <fullName evidence="2">Uncharacterized protein</fullName>
    </submittedName>
</protein>
<evidence type="ECO:0000313" key="3">
    <source>
        <dbReference type="Proteomes" id="UP000285961"/>
    </source>
</evidence>
<feature type="region of interest" description="Disordered" evidence="1">
    <location>
        <begin position="1"/>
        <end position="24"/>
    </location>
</feature>
<reference evidence="2 3" key="1">
    <citation type="journal article" date="2017" name="ISME J.">
        <title>Energy and carbon metabolisms in a deep terrestrial subsurface fluid microbial community.</title>
        <authorList>
            <person name="Momper L."/>
            <person name="Jungbluth S.P."/>
            <person name="Lee M.D."/>
            <person name="Amend J.P."/>
        </authorList>
    </citation>
    <scope>NUCLEOTIDE SEQUENCE [LARGE SCALE GENOMIC DNA]</scope>
    <source>
        <strain evidence="2">SURF_17</strain>
    </source>
</reference>
<evidence type="ECO:0000256" key="1">
    <source>
        <dbReference type="SAM" id="MobiDB-lite"/>
    </source>
</evidence>
<comment type="caution">
    <text evidence="2">The sequence shown here is derived from an EMBL/GenBank/DDBJ whole genome shotgun (WGS) entry which is preliminary data.</text>
</comment>
<accession>A0A419ERD6</accession>
<dbReference type="Proteomes" id="UP000285961">
    <property type="component" value="Unassembled WGS sequence"/>
</dbReference>
<gene>
    <name evidence="2" type="ORF">C4532_16900</name>
</gene>
<sequence>MAQAQAKKMTVPEHKLMKSHGGHGNHLCELTAKRQMDKVGRLAKNAQYVCHICGRAAAKAANLCEPVEL</sequence>
<dbReference type="AlphaFoldDB" id="A0A419ERD6"/>
<proteinExistence type="predicted"/>
<organism evidence="2 3">
    <name type="scientific">Candidatus Abyssobacteria bacterium SURF_17</name>
    <dbReference type="NCBI Taxonomy" id="2093361"/>
    <lineage>
        <taxon>Bacteria</taxon>
        <taxon>Pseudomonadati</taxon>
        <taxon>Candidatus Hydrogenedentota</taxon>
        <taxon>Candidatus Abyssobacteria</taxon>
    </lineage>
</organism>
<dbReference type="EMBL" id="QZKI01000121">
    <property type="protein sequence ID" value="RJP65904.1"/>
    <property type="molecule type" value="Genomic_DNA"/>
</dbReference>